<keyword evidence="2" id="KW-0732">Signal</keyword>
<feature type="compositionally biased region" description="Basic and acidic residues" evidence="1">
    <location>
        <begin position="210"/>
        <end position="219"/>
    </location>
</feature>
<evidence type="ECO:0000313" key="4">
    <source>
        <dbReference type="Proteomes" id="UP000481153"/>
    </source>
</evidence>
<reference evidence="3 4" key="1">
    <citation type="submission" date="2019-07" db="EMBL/GenBank/DDBJ databases">
        <title>Genomics analysis of Aphanomyces spp. identifies a new class of oomycete effector associated with host adaptation.</title>
        <authorList>
            <person name="Gaulin E."/>
        </authorList>
    </citation>
    <scope>NUCLEOTIDE SEQUENCE [LARGE SCALE GENOMIC DNA]</scope>
    <source>
        <strain evidence="3 4">ATCC 201684</strain>
    </source>
</reference>
<organism evidence="3 4">
    <name type="scientific">Aphanomyces euteiches</name>
    <dbReference type="NCBI Taxonomy" id="100861"/>
    <lineage>
        <taxon>Eukaryota</taxon>
        <taxon>Sar</taxon>
        <taxon>Stramenopiles</taxon>
        <taxon>Oomycota</taxon>
        <taxon>Saprolegniomycetes</taxon>
        <taxon>Saprolegniales</taxon>
        <taxon>Verrucalvaceae</taxon>
        <taxon>Aphanomyces</taxon>
    </lineage>
</organism>
<feature type="region of interest" description="Disordered" evidence="1">
    <location>
        <begin position="148"/>
        <end position="219"/>
    </location>
</feature>
<evidence type="ECO:0000256" key="2">
    <source>
        <dbReference type="SAM" id="SignalP"/>
    </source>
</evidence>
<feature type="signal peptide" evidence="2">
    <location>
        <begin position="1"/>
        <end position="21"/>
    </location>
</feature>
<sequence>MRAGLFVVGVVLALSAFDAEAKSARSKPTDRRLAGYGGYGLSARPPQSGFGGFRPKPVQNRGTGYGGAGIPPRFKPPTAIRVPPKFNFNRGTGYGGQGIPPQYRATRGATRQSFNLGGRGGRLGGPGVALPPGYGGGSRGGFTSTSSRCLAPGSCGQGRPPNNGPRGGGTSSLFNKNRFAAPGTGGRGIPPRFQLSSNPFSRGATARRPGATERFLKDE</sequence>
<feature type="chain" id="PRO_5026188054" description="Translation initiation factor IF-2" evidence="2">
    <location>
        <begin position="22"/>
        <end position="219"/>
    </location>
</feature>
<accession>A0A6G0XQN4</accession>
<evidence type="ECO:0000313" key="3">
    <source>
        <dbReference type="EMBL" id="KAF0742719.1"/>
    </source>
</evidence>
<protein>
    <recommendedName>
        <fullName evidence="5">Translation initiation factor IF-2</fullName>
    </recommendedName>
</protein>
<name>A0A6G0XQN4_9STRA</name>
<dbReference type="Proteomes" id="UP000481153">
    <property type="component" value="Unassembled WGS sequence"/>
</dbReference>
<evidence type="ECO:0008006" key="5">
    <source>
        <dbReference type="Google" id="ProtNLM"/>
    </source>
</evidence>
<dbReference type="AlphaFoldDB" id="A0A6G0XQN4"/>
<dbReference type="EMBL" id="VJMJ01000025">
    <property type="protein sequence ID" value="KAF0742719.1"/>
    <property type="molecule type" value="Genomic_DNA"/>
</dbReference>
<comment type="caution">
    <text evidence="3">The sequence shown here is derived from an EMBL/GenBank/DDBJ whole genome shotgun (WGS) entry which is preliminary data.</text>
</comment>
<keyword evidence="4" id="KW-1185">Reference proteome</keyword>
<dbReference type="VEuPathDB" id="FungiDB:AeMF1_016972"/>
<proteinExistence type="predicted"/>
<gene>
    <name evidence="3" type="ORF">Ae201684_002419</name>
</gene>
<evidence type="ECO:0000256" key="1">
    <source>
        <dbReference type="SAM" id="MobiDB-lite"/>
    </source>
</evidence>